<keyword evidence="4" id="KW-1185">Reference proteome</keyword>
<accession>A0A8H5B803</accession>
<feature type="compositionally biased region" description="Polar residues" evidence="2">
    <location>
        <begin position="110"/>
        <end position="121"/>
    </location>
</feature>
<feature type="region of interest" description="Disordered" evidence="2">
    <location>
        <begin position="1"/>
        <end position="162"/>
    </location>
</feature>
<evidence type="ECO:0000313" key="3">
    <source>
        <dbReference type="EMBL" id="KAF5317362.1"/>
    </source>
</evidence>
<dbReference type="AlphaFoldDB" id="A0A8H5B803"/>
<name>A0A8H5B803_9AGAR</name>
<sequence length="525" mass="57200">MGILSDFFSRFKPSRPPKRKTPHDGFDSDRNDSGGYPPQDRKIHALNGASTSHLDEQNERNEERTRPDPAPRPSYPARQKIELKDADDLPDGGDARPRPQRPLPSKLPRRSSNFSTTSLISPSADHDADRSTTLNLPSKLPRRSLNFSTTSLASPPADHDAGRSTILNLRNALASSERRLATLTSQTESLQTQLSTRTSDLEHWISEASRQATKAEMLEKKLRETNVLLEARTVELGAAQAFVKTADSVSVADVTRLVEQLNDDAFQVAADLGNAVLDAKSISISPSDQHGAKEKMDAARKVVVERWGEGMANRLRETVQDEDTVLFEALVQNAVVVFCSMIVRTLCLTSGQAEKHMRAVWDGIRKSTDPAVSKNWLALTAKHSTPKSLGVSEISAYLKSLMIASSTLSASSATLDEKLSVIAAKALKIREMVNTGVLSAQVELMLPSRRVAYDAERMEDAYEEAIPVRRGEGGSNKKGANGEEVVCATALGVSCLTLKNAAAKARPELVLKPKVLLYSTLEGDA</sequence>
<feature type="compositionally biased region" description="Basic residues" evidence="2">
    <location>
        <begin position="12"/>
        <end position="21"/>
    </location>
</feature>
<evidence type="ECO:0000256" key="1">
    <source>
        <dbReference type="SAM" id="Coils"/>
    </source>
</evidence>
<dbReference type="EMBL" id="JAACJK010000219">
    <property type="protein sequence ID" value="KAF5317362.1"/>
    <property type="molecule type" value="Genomic_DNA"/>
</dbReference>
<feature type="compositionally biased region" description="Basic and acidic residues" evidence="2">
    <location>
        <begin position="79"/>
        <end position="97"/>
    </location>
</feature>
<dbReference type="OrthoDB" id="3147752at2759"/>
<keyword evidence="1" id="KW-0175">Coiled coil</keyword>
<feature type="compositionally biased region" description="Basic and acidic residues" evidence="2">
    <location>
        <begin position="53"/>
        <end position="69"/>
    </location>
</feature>
<dbReference type="Proteomes" id="UP000541558">
    <property type="component" value="Unassembled WGS sequence"/>
</dbReference>
<feature type="compositionally biased region" description="Basic and acidic residues" evidence="2">
    <location>
        <begin position="22"/>
        <end position="32"/>
    </location>
</feature>
<reference evidence="3 4" key="1">
    <citation type="journal article" date="2020" name="ISME J.">
        <title>Uncovering the hidden diversity of litter-decomposition mechanisms in mushroom-forming fungi.</title>
        <authorList>
            <person name="Floudas D."/>
            <person name="Bentzer J."/>
            <person name="Ahren D."/>
            <person name="Johansson T."/>
            <person name="Persson P."/>
            <person name="Tunlid A."/>
        </authorList>
    </citation>
    <scope>NUCLEOTIDE SEQUENCE [LARGE SCALE GENOMIC DNA]</scope>
    <source>
        <strain evidence="3 4">CBS 175.51</strain>
    </source>
</reference>
<organism evidence="3 4">
    <name type="scientific">Ephemerocybe angulata</name>
    <dbReference type="NCBI Taxonomy" id="980116"/>
    <lineage>
        <taxon>Eukaryota</taxon>
        <taxon>Fungi</taxon>
        <taxon>Dikarya</taxon>
        <taxon>Basidiomycota</taxon>
        <taxon>Agaricomycotina</taxon>
        <taxon>Agaricomycetes</taxon>
        <taxon>Agaricomycetidae</taxon>
        <taxon>Agaricales</taxon>
        <taxon>Agaricineae</taxon>
        <taxon>Psathyrellaceae</taxon>
        <taxon>Ephemerocybe</taxon>
    </lineage>
</organism>
<comment type="caution">
    <text evidence="3">The sequence shown here is derived from an EMBL/GenBank/DDBJ whole genome shotgun (WGS) entry which is preliminary data.</text>
</comment>
<proteinExistence type="predicted"/>
<feature type="coiled-coil region" evidence="1">
    <location>
        <begin position="166"/>
        <end position="193"/>
    </location>
</feature>
<evidence type="ECO:0000313" key="4">
    <source>
        <dbReference type="Proteomes" id="UP000541558"/>
    </source>
</evidence>
<protein>
    <submittedName>
        <fullName evidence="3">Uncharacterized protein</fullName>
    </submittedName>
</protein>
<evidence type="ECO:0000256" key="2">
    <source>
        <dbReference type="SAM" id="MobiDB-lite"/>
    </source>
</evidence>
<gene>
    <name evidence="3" type="ORF">D9611_003537</name>
</gene>